<dbReference type="PANTHER" id="PTHR42741:SF3">
    <property type="entry name" value="NITROREDUCTASE FAMILY PROTEIN"/>
    <property type="match status" value="1"/>
</dbReference>
<dbReference type="RefSeq" id="WP_021834652.1">
    <property type="nucleotide sequence ID" value="NZ_CAQM01000111.1"/>
</dbReference>
<name>T2J6U9_CROWT</name>
<proteinExistence type="predicted"/>
<dbReference type="NCBIfam" id="TIGR03605">
    <property type="entry name" value="antibiot_sagB"/>
    <property type="match status" value="1"/>
</dbReference>
<reference evidence="2 3" key="1">
    <citation type="submission" date="2013-01" db="EMBL/GenBank/DDBJ databases">
        <authorList>
            <person name="Bench S."/>
        </authorList>
    </citation>
    <scope>NUCLEOTIDE SEQUENCE [LARGE SCALE GENOMIC DNA]</scope>
    <source>
        <strain evidence="2 3">WH 0401</strain>
    </source>
</reference>
<dbReference type="Proteomes" id="UP000018198">
    <property type="component" value="Unassembled WGS sequence"/>
</dbReference>
<dbReference type="GO" id="GO:0016491">
    <property type="term" value="F:oxidoreductase activity"/>
    <property type="evidence" value="ECO:0007669"/>
    <property type="project" value="InterPro"/>
</dbReference>
<accession>T2J6U9</accession>
<dbReference type="PANTHER" id="PTHR42741">
    <property type="entry name" value="NITROREDUCTASE FAMILY PROTEIN"/>
    <property type="match status" value="1"/>
</dbReference>
<dbReference type="InterPro" id="IPR000415">
    <property type="entry name" value="Nitroreductase-like"/>
</dbReference>
<dbReference type="InterPro" id="IPR020051">
    <property type="entry name" value="SagB-type_dehydrogenase"/>
</dbReference>
<feature type="non-terminal residue" evidence="2">
    <location>
        <position position="197"/>
    </location>
</feature>
<evidence type="ECO:0000313" key="2">
    <source>
        <dbReference type="EMBL" id="CCQ60232.1"/>
    </source>
</evidence>
<sequence>MPDLSNSIATHYHQRTKYDPQTIASKNKGLDWSKQPIPFKTYKIGKSYDLTPYLSEKLPDVPEALQWRRLSRLFGCSYGLTAKIPTMGTPVYLRAAPSAGGLYPAEVYLISRGTPLLPAGLYNYQPQSHSLLHFWDNQVWENLQQACVGHEVLENSELALVTTAIFYRSSWRYEDRAYRRICLDTGHLLGNVELACA</sequence>
<dbReference type="Gene3D" id="3.40.109.10">
    <property type="entry name" value="NADH Oxidase"/>
    <property type="match status" value="1"/>
</dbReference>
<dbReference type="CDD" id="cd02142">
    <property type="entry name" value="McbC_SagB-like_oxidoreductase"/>
    <property type="match status" value="1"/>
</dbReference>
<gene>
    <name evidence="2" type="ORF">CWATWH0401_2748</name>
</gene>
<feature type="domain" description="Nitroreductase" evidence="1">
    <location>
        <begin position="94"/>
        <end position="197"/>
    </location>
</feature>
<protein>
    <recommendedName>
        <fullName evidence="1">Nitroreductase domain-containing protein</fullName>
    </recommendedName>
</protein>
<dbReference type="Pfam" id="PF00881">
    <property type="entry name" value="Nitroreductase"/>
    <property type="match status" value="1"/>
</dbReference>
<comment type="caution">
    <text evidence="2">The sequence shown here is derived from an EMBL/GenBank/DDBJ whole genome shotgun (WGS) entry which is preliminary data.</text>
</comment>
<dbReference type="EMBL" id="CAQM01000111">
    <property type="protein sequence ID" value="CCQ60232.1"/>
    <property type="molecule type" value="Genomic_DNA"/>
</dbReference>
<organism evidence="2 3">
    <name type="scientific">Crocosphaera watsonii WH 0401</name>
    <dbReference type="NCBI Taxonomy" id="555881"/>
    <lineage>
        <taxon>Bacteria</taxon>
        <taxon>Bacillati</taxon>
        <taxon>Cyanobacteriota</taxon>
        <taxon>Cyanophyceae</taxon>
        <taxon>Oscillatoriophycideae</taxon>
        <taxon>Chroococcales</taxon>
        <taxon>Aphanothecaceae</taxon>
        <taxon>Crocosphaera</taxon>
    </lineage>
</organism>
<reference evidence="2 3" key="2">
    <citation type="submission" date="2013-09" db="EMBL/GenBank/DDBJ databases">
        <title>Whole genome comparison of six Crocosphaera watsonii strains with differing phenotypes.</title>
        <authorList>
            <person name="Bench S.R."/>
            <person name="Heller P."/>
            <person name="Frank I."/>
            <person name="Arciniega M."/>
            <person name="Shilova I.N."/>
            <person name="Zehr J.P."/>
        </authorList>
    </citation>
    <scope>NUCLEOTIDE SEQUENCE [LARGE SCALE GENOMIC DNA]</scope>
    <source>
        <strain evidence="2 3">WH 0401</strain>
    </source>
</reference>
<evidence type="ECO:0000259" key="1">
    <source>
        <dbReference type="Pfam" id="PF00881"/>
    </source>
</evidence>
<dbReference type="InterPro" id="IPR029479">
    <property type="entry name" value="Nitroreductase"/>
</dbReference>
<dbReference type="SUPFAM" id="SSF55469">
    <property type="entry name" value="FMN-dependent nitroreductase-like"/>
    <property type="match status" value="1"/>
</dbReference>
<dbReference type="AlphaFoldDB" id="T2J6U9"/>
<evidence type="ECO:0000313" key="3">
    <source>
        <dbReference type="Proteomes" id="UP000018198"/>
    </source>
</evidence>